<dbReference type="InterPro" id="IPR015421">
    <property type="entry name" value="PyrdxlP-dep_Trfase_major"/>
</dbReference>
<dbReference type="GO" id="GO:0005789">
    <property type="term" value="C:endoplasmic reticulum membrane"/>
    <property type="evidence" value="ECO:0007669"/>
    <property type="project" value="UniProtKB-SubCell"/>
</dbReference>
<evidence type="ECO:0000256" key="9">
    <source>
        <dbReference type="ARBA" id="ARBA00022989"/>
    </source>
</evidence>
<evidence type="ECO:0000256" key="12">
    <source>
        <dbReference type="ARBA" id="ARBA00023239"/>
    </source>
</evidence>
<keyword evidence="9" id="KW-1133">Transmembrane helix</keyword>
<protein>
    <recommendedName>
        <fullName evidence="14">sphinganine-1-phosphate aldolase</fullName>
        <ecNumber evidence="14">4.1.2.27</ecNumber>
    </recommendedName>
    <alternativeName>
        <fullName evidence="15">Sphingosine-1-phosphate aldolase</fullName>
    </alternativeName>
</protein>
<dbReference type="GO" id="GO:0016740">
    <property type="term" value="F:transferase activity"/>
    <property type="evidence" value="ECO:0007669"/>
    <property type="project" value="UniProtKB-KW"/>
</dbReference>
<keyword evidence="8" id="KW-0746">Sphingolipid metabolism</keyword>
<dbReference type="InterPro" id="IPR002129">
    <property type="entry name" value="PyrdxlP-dep_de-COase"/>
</dbReference>
<evidence type="ECO:0000256" key="13">
    <source>
        <dbReference type="ARBA" id="ARBA00038302"/>
    </source>
</evidence>
<name>A0A4S2N444_9PEZI</name>
<evidence type="ECO:0000313" key="18">
    <source>
        <dbReference type="EMBL" id="TGZ83988.1"/>
    </source>
</evidence>
<keyword evidence="19" id="KW-1185">Reference proteome</keyword>
<comment type="subcellular location">
    <subcellularLocation>
        <location evidence="2">Endoplasmic reticulum membrane</location>
        <topology evidence="2">Single-pass membrane protein</topology>
    </subcellularLocation>
</comment>
<keyword evidence="6" id="KW-0256">Endoplasmic reticulum</keyword>
<dbReference type="Gene3D" id="3.90.1150.10">
    <property type="entry name" value="Aspartate Aminotransferase, domain 1"/>
    <property type="match status" value="1"/>
</dbReference>
<dbReference type="SUPFAM" id="SSF53383">
    <property type="entry name" value="PLP-dependent transferases"/>
    <property type="match status" value="1"/>
</dbReference>
<reference evidence="18 19" key="1">
    <citation type="submission" date="2019-04" db="EMBL/GenBank/DDBJ databases">
        <title>Comparative genomics and transcriptomics to analyze fruiting body development in filamentous ascomycetes.</title>
        <authorList>
            <consortium name="DOE Joint Genome Institute"/>
            <person name="Lutkenhaus R."/>
            <person name="Traeger S."/>
            <person name="Breuer J."/>
            <person name="Kuo A."/>
            <person name="Lipzen A."/>
            <person name="Pangilinan J."/>
            <person name="Dilworth D."/>
            <person name="Sandor L."/>
            <person name="Poggeler S."/>
            <person name="Barry K."/>
            <person name="Grigoriev I.V."/>
            <person name="Nowrousian M."/>
        </authorList>
    </citation>
    <scope>NUCLEOTIDE SEQUENCE [LARGE SCALE GENOMIC DNA]</scope>
    <source>
        <strain evidence="18 19">CBS 389.68</strain>
    </source>
</reference>
<comment type="pathway">
    <text evidence="3">Lipid metabolism; sphingolipid metabolism.</text>
</comment>
<dbReference type="GO" id="GO:0019752">
    <property type="term" value="P:carboxylic acid metabolic process"/>
    <property type="evidence" value="ECO:0007669"/>
    <property type="project" value="InterPro"/>
</dbReference>
<dbReference type="Gene3D" id="3.40.640.10">
    <property type="entry name" value="Type I PLP-dependent aspartate aminotransferase-like (Major domain)"/>
    <property type="match status" value="1"/>
</dbReference>
<dbReference type="OrthoDB" id="10254570at2759"/>
<proteinExistence type="inferred from homology"/>
<feature type="modified residue" description="N6-(pyridoxal phosphate)lysine" evidence="16">
    <location>
        <position position="356"/>
    </location>
</feature>
<keyword evidence="10" id="KW-0443">Lipid metabolism</keyword>
<evidence type="ECO:0000256" key="15">
    <source>
        <dbReference type="ARBA" id="ARBA00042568"/>
    </source>
</evidence>
<evidence type="ECO:0000256" key="1">
    <source>
        <dbReference type="ARBA" id="ARBA00001933"/>
    </source>
</evidence>
<evidence type="ECO:0000256" key="10">
    <source>
        <dbReference type="ARBA" id="ARBA00023098"/>
    </source>
</evidence>
<dbReference type="GO" id="GO:0008117">
    <property type="term" value="F:sphinganine-1-phosphate aldolase activity"/>
    <property type="evidence" value="ECO:0007669"/>
    <property type="project" value="UniProtKB-EC"/>
</dbReference>
<evidence type="ECO:0000256" key="2">
    <source>
        <dbReference type="ARBA" id="ARBA00004389"/>
    </source>
</evidence>
<comment type="pathway">
    <text evidence="4">Sphingolipid metabolism.</text>
</comment>
<accession>A0A4S2N444</accession>
<dbReference type="Proteomes" id="UP000298138">
    <property type="component" value="Unassembled WGS sequence"/>
</dbReference>
<evidence type="ECO:0000256" key="14">
    <source>
        <dbReference type="ARBA" id="ARBA00038965"/>
    </source>
</evidence>
<dbReference type="PANTHER" id="PTHR42735:SF6">
    <property type="entry name" value="SPHINGOSINE-1-PHOSPHATE LYASE 1"/>
    <property type="match status" value="1"/>
</dbReference>
<dbReference type="InterPro" id="IPR015422">
    <property type="entry name" value="PyrdxlP-dep_Trfase_small"/>
</dbReference>
<evidence type="ECO:0000256" key="5">
    <source>
        <dbReference type="ARBA" id="ARBA00022692"/>
    </source>
</evidence>
<dbReference type="AlphaFoldDB" id="A0A4S2N444"/>
<evidence type="ECO:0000313" key="19">
    <source>
        <dbReference type="Proteomes" id="UP000298138"/>
    </source>
</evidence>
<dbReference type="FunCoup" id="A0A4S2N444">
    <property type="interactions" value="728"/>
</dbReference>
<gene>
    <name evidence="18" type="ORF">EX30DRAFT_338567</name>
</gene>
<dbReference type="GO" id="GO:0030149">
    <property type="term" value="P:sphingolipid catabolic process"/>
    <property type="evidence" value="ECO:0007669"/>
    <property type="project" value="TreeGrafter"/>
</dbReference>
<evidence type="ECO:0000256" key="17">
    <source>
        <dbReference type="RuleBase" id="RU000382"/>
    </source>
</evidence>
<keyword evidence="7 16" id="KW-0663">Pyridoxal phosphate</keyword>
<evidence type="ECO:0000256" key="16">
    <source>
        <dbReference type="PIRSR" id="PIRSR602129-50"/>
    </source>
</evidence>
<dbReference type="Pfam" id="PF00282">
    <property type="entry name" value="Pyridoxal_deC"/>
    <property type="match status" value="1"/>
</dbReference>
<dbReference type="InParanoid" id="A0A4S2N444"/>
<keyword evidence="12 17" id="KW-0456">Lyase</keyword>
<dbReference type="STRING" id="341454.A0A4S2N444"/>
<dbReference type="InterPro" id="IPR015424">
    <property type="entry name" value="PyrdxlP-dep_Trfase"/>
</dbReference>
<evidence type="ECO:0000256" key="4">
    <source>
        <dbReference type="ARBA" id="ARBA00004991"/>
    </source>
</evidence>
<organism evidence="18 19">
    <name type="scientific">Ascodesmis nigricans</name>
    <dbReference type="NCBI Taxonomy" id="341454"/>
    <lineage>
        <taxon>Eukaryota</taxon>
        <taxon>Fungi</taxon>
        <taxon>Dikarya</taxon>
        <taxon>Ascomycota</taxon>
        <taxon>Pezizomycotina</taxon>
        <taxon>Pezizomycetes</taxon>
        <taxon>Pezizales</taxon>
        <taxon>Ascodesmidaceae</taxon>
        <taxon>Ascodesmis</taxon>
    </lineage>
</organism>
<dbReference type="EMBL" id="ML220113">
    <property type="protein sequence ID" value="TGZ83988.1"/>
    <property type="molecule type" value="Genomic_DNA"/>
</dbReference>
<keyword evidence="11" id="KW-0472">Membrane</keyword>
<dbReference type="EC" id="4.1.2.27" evidence="14"/>
<keyword evidence="5" id="KW-0812">Transmembrane</keyword>
<comment type="similarity">
    <text evidence="13">Belongs to the group II decarboxylase family. Sphingosine-1-phosphate lyase subfamily.</text>
</comment>
<evidence type="ECO:0000256" key="3">
    <source>
        <dbReference type="ARBA" id="ARBA00004760"/>
    </source>
</evidence>
<sequence length="563" mass="61399">MPGSSRVPISLRDLTSMKADARKRNPRIFFNLDLVRNLVFAWFVLRHFRRAVRQIRGRGILGTLHSLYLSFLRLSYGAFLSLPGVRGKVQAQVDAALKQIEDKLVPKGPGVNRYLTLPKNGWAEEAIKEELGKLSELKHASWEKGQVSGAVYHGGDELLDLQSEAYRKFAVSNPLHPDVFPGVRKMEAEIVAMVGAMFNAPANAGGITTSGGTESILIACLSARNKGYRERGVTEPEMIIPITAHAAFHKAGHYFGIKVHEVAIDPLTLKVNTRAVARLINFNTILLVGSAPNFPHGIIDDIAALSRLALRHNIPLHVDCCLGSFLVPFLDRAGFPTTPFDFRLKGVTSISCDTHKYGFAPKGNSVVVFRTKKLRQYGYFISATWTGGVYASPSLAGSRAGSLIAGTWASLMKLGEDGYVSSCREIIGAAKIIEGHIREKFHPDLYVLGEPLLSVVAFSSKTLDIYDVADEMSSLGWHLNALQDPPAIHIAVVKPTVKHVDNFVRDLGKAVEAAKKKEADAKKEGKKRPKGQAAALYGVAGSLPDKRIVDAMAAGFIDTLYKA</sequence>
<evidence type="ECO:0000256" key="8">
    <source>
        <dbReference type="ARBA" id="ARBA00022919"/>
    </source>
</evidence>
<dbReference type="PANTHER" id="PTHR42735">
    <property type="match status" value="1"/>
</dbReference>
<comment type="cofactor">
    <cofactor evidence="1 16 17">
        <name>pyridoxal 5'-phosphate</name>
        <dbReference type="ChEBI" id="CHEBI:597326"/>
    </cofactor>
</comment>
<keyword evidence="18" id="KW-0808">Transferase</keyword>
<dbReference type="GO" id="GO:0030170">
    <property type="term" value="F:pyridoxal phosphate binding"/>
    <property type="evidence" value="ECO:0007669"/>
    <property type="project" value="InterPro"/>
</dbReference>
<dbReference type="InterPro" id="IPR050477">
    <property type="entry name" value="GrpII_AminoAcid_Decarb"/>
</dbReference>
<dbReference type="FunFam" id="3.40.640.10:FF:000020">
    <property type="entry name" value="sphingosine-1-phosphate lyase 1"/>
    <property type="match status" value="1"/>
</dbReference>
<dbReference type="Gene3D" id="6.10.140.2150">
    <property type="match status" value="1"/>
</dbReference>
<evidence type="ECO:0000256" key="6">
    <source>
        <dbReference type="ARBA" id="ARBA00022824"/>
    </source>
</evidence>
<evidence type="ECO:0000256" key="11">
    <source>
        <dbReference type="ARBA" id="ARBA00023136"/>
    </source>
</evidence>
<evidence type="ECO:0000256" key="7">
    <source>
        <dbReference type="ARBA" id="ARBA00022898"/>
    </source>
</evidence>